<evidence type="ECO:0000256" key="1">
    <source>
        <dbReference type="SAM" id="SignalP"/>
    </source>
</evidence>
<evidence type="ECO:0000313" key="2">
    <source>
        <dbReference type="EMBL" id="OWK17775.1"/>
    </source>
</evidence>
<feature type="chain" id="PRO_5012804011" evidence="1">
    <location>
        <begin position="26"/>
        <end position="339"/>
    </location>
</feature>
<dbReference type="AlphaFoldDB" id="A0A212DHR0"/>
<dbReference type="Proteomes" id="UP000242450">
    <property type="component" value="Chromosome 1"/>
</dbReference>
<accession>A0A212DHR0</accession>
<evidence type="ECO:0000313" key="3">
    <source>
        <dbReference type="Proteomes" id="UP000242450"/>
    </source>
</evidence>
<dbReference type="OrthoDB" id="9800512at2759"/>
<reference evidence="2 3" key="1">
    <citation type="journal article" date="2018" name="Mol. Genet. Genomics">
        <title>The red deer Cervus elaphus genome CerEla1.0: sequencing, annotating, genes, and chromosomes.</title>
        <authorList>
            <person name="Bana N.A."/>
            <person name="Nyiri A."/>
            <person name="Nagy J."/>
            <person name="Frank K."/>
            <person name="Nagy T."/>
            <person name="Steger V."/>
            <person name="Schiller M."/>
            <person name="Lakatos P."/>
            <person name="Sugar L."/>
            <person name="Horn P."/>
            <person name="Barta E."/>
            <person name="Orosz L."/>
        </authorList>
    </citation>
    <scope>NUCLEOTIDE SEQUENCE [LARGE SCALE GENOMIC DNA]</scope>
    <source>
        <strain evidence="2">Hungarian</strain>
    </source>
</reference>
<feature type="non-terminal residue" evidence="2">
    <location>
        <position position="339"/>
    </location>
</feature>
<keyword evidence="3" id="KW-1185">Reference proteome</keyword>
<keyword evidence="1" id="KW-0732">Signal</keyword>
<organism evidence="2 3">
    <name type="scientific">Cervus elaphus hippelaphus</name>
    <name type="common">European red deer</name>
    <dbReference type="NCBI Taxonomy" id="46360"/>
    <lineage>
        <taxon>Eukaryota</taxon>
        <taxon>Metazoa</taxon>
        <taxon>Chordata</taxon>
        <taxon>Craniata</taxon>
        <taxon>Vertebrata</taxon>
        <taxon>Euteleostomi</taxon>
        <taxon>Mammalia</taxon>
        <taxon>Eutheria</taxon>
        <taxon>Laurasiatheria</taxon>
        <taxon>Artiodactyla</taxon>
        <taxon>Ruminantia</taxon>
        <taxon>Pecora</taxon>
        <taxon>Cervidae</taxon>
        <taxon>Cervinae</taxon>
        <taxon>Cervus</taxon>
    </lineage>
</organism>
<comment type="caution">
    <text evidence="2">The sequence shown here is derived from an EMBL/GenBank/DDBJ whole genome shotgun (WGS) entry which is preliminary data.</text>
</comment>
<name>A0A212DHR0_CEREH</name>
<protein>
    <submittedName>
        <fullName evidence="2">Uncharacterized protein</fullName>
    </submittedName>
</protein>
<gene>
    <name evidence="2" type="ORF">Celaphus_00009162</name>
</gene>
<feature type="signal peptide" evidence="1">
    <location>
        <begin position="1"/>
        <end position="25"/>
    </location>
</feature>
<sequence>MPSVKESSTFLPWAFTLGFLITASAEDKSPNSLRSAKVPLRSSMCLMASPKEFSTFLPWALTLGLPIMADSEYKLPKLSKNLWVHGLATAAFSSVVKCTMVSGSLLVLPSPNKMRLLVKGSTCNLSQCNSLSLAKAPLRLSKFLIASPKEVSTFLPWALTLGFPIMAEAEDRFPKLSKNLWVQGIHMQLVTVQLTQLSKGTFEVVQILNSFSKGGQHLLAMGLDLGVSHYGRGRGQIPKAVKKPLGPGVDNQEPMRWKHSRWKIRDLKIFEEFADQFSRLIFTILPHEVRFLPAQSLASSLFHIDFAPQASDSSLLLGSKMHHDVKSWSLQVTTEASEA</sequence>
<dbReference type="EMBL" id="MKHE01000001">
    <property type="protein sequence ID" value="OWK17775.1"/>
    <property type="molecule type" value="Genomic_DNA"/>
</dbReference>
<proteinExistence type="predicted"/>